<comment type="caution">
    <text evidence="2">The sequence shown here is derived from an EMBL/GenBank/DDBJ whole genome shotgun (WGS) entry which is preliminary data.</text>
</comment>
<dbReference type="AlphaFoldDB" id="A0A550CFC7"/>
<dbReference type="Proteomes" id="UP000320762">
    <property type="component" value="Unassembled WGS sequence"/>
</dbReference>
<proteinExistence type="predicted"/>
<feature type="compositionally biased region" description="Basic and acidic residues" evidence="1">
    <location>
        <begin position="169"/>
        <end position="183"/>
    </location>
</feature>
<name>A0A550CFC7_9AGAR</name>
<evidence type="ECO:0000313" key="2">
    <source>
        <dbReference type="EMBL" id="TRM63507.1"/>
    </source>
</evidence>
<feature type="compositionally biased region" description="Basic and acidic residues" evidence="1">
    <location>
        <begin position="62"/>
        <end position="73"/>
    </location>
</feature>
<organism evidence="2 3">
    <name type="scientific">Schizophyllum amplum</name>
    <dbReference type="NCBI Taxonomy" id="97359"/>
    <lineage>
        <taxon>Eukaryota</taxon>
        <taxon>Fungi</taxon>
        <taxon>Dikarya</taxon>
        <taxon>Basidiomycota</taxon>
        <taxon>Agaricomycotina</taxon>
        <taxon>Agaricomycetes</taxon>
        <taxon>Agaricomycetidae</taxon>
        <taxon>Agaricales</taxon>
        <taxon>Schizophyllaceae</taxon>
        <taxon>Schizophyllum</taxon>
    </lineage>
</organism>
<dbReference type="EMBL" id="VDMD01000009">
    <property type="protein sequence ID" value="TRM63507.1"/>
    <property type="molecule type" value="Genomic_DNA"/>
</dbReference>
<sequence length="183" mass="18887">MFAAARTAALRATRARPAAFAGRRGMAQATEVPHKRNDLPWLIGAGAIFGPALFYVLASSPGKEHAEGGHGAHDASSVTMKDDEGNEAEVGGEIGKSLSEDAPKSADASASAGNPHAGSQKQAESVADTAKVEKDTVPGSSDRTGTYKPNDKPGPTEMGEARPATQESKPPKVAHEESKDKSN</sequence>
<reference evidence="2 3" key="1">
    <citation type="journal article" date="2019" name="New Phytol.">
        <title>Comparative genomics reveals unique wood-decay strategies and fruiting body development in the Schizophyllaceae.</title>
        <authorList>
            <person name="Almasi E."/>
            <person name="Sahu N."/>
            <person name="Krizsan K."/>
            <person name="Balint B."/>
            <person name="Kovacs G.M."/>
            <person name="Kiss B."/>
            <person name="Cseklye J."/>
            <person name="Drula E."/>
            <person name="Henrissat B."/>
            <person name="Nagy I."/>
            <person name="Chovatia M."/>
            <person name="Adam C."/>
            <person name="LaButti K."/>
            <person name="Lipzen A."/>
            <person name="Riley R."/>
            <person name="Grigoriev I.V."/>
            <person name="Nagy L.G."/>
        </authorList>
    </citation>
    <scope>NUCLEOTIDE SEQUENCE [LARGE SCALE GENOMIC DNA]</scope>
    <source>
        <strain evidence="2 3">NL-1724</strain>
    </source>
</reference>
<feature type="region of interest" description="Disordered" evidence="1">
    <location>
        <begin position="62"/>
        <end position="183"/>
    </location>
</feature>
<keyword evidence="3" id="KW-1185">Reference proteome</keyword>
<protein>
    <submittedName>
        <fullName evidence="2">Uncharacterized protein</fullName>
    </submittedName>
</protein>
<accession>A0A550CFC7</accession>
<dbReference type="STRING" id="97359.A0A550CFC7"/>
<evidence type="ECO:0000256" key="1">
    <source>
        <dbReference type="SAM" id="MobiDB-lite"/>
    </source>
</evidence>
<dbReference type="OrthoDB" id="4590707at2759"/>
<evidence type="ECO:0000313" key="3">
    <source>
        <dbReference type="Proteomes" id="UP000320762"/>
    </source>
</evidence>
<gene>
    <name evidence="2" type="ORF">BD626DRAFT_583421</name>
</gene>